<name>A0A378LUS0_9GAMM</name>
<dbReference type="EMBL" id="UGPB01000001">
    <property type="protein sequence ID" value="STY30176.1"/>
    <property type="molecule type" value="Genomic_DNA"/>
</dbReference>
<dbReference type="RefSeq" id="WP_031564327.1">
    <property type="nucleotide sequence ID" value="NZ_CAAAIS010000001.1"/>
</dbReference>
<keyword evidence="2" id="KW-0175">Coiled coil</keyword>
<evidence type="ECO:0000256" key="1">
    <source>
        <dbReference type="PROSITE-ProRule" id="PRU00339"/>
    </source>
</evidence>
<dbReference type="SMART" id="SM00028">
    <property type="entry name" value="TPR"/>
    <property type="match status" value="1"/>
</dbReference>
<organism evidence="3 4">
    <name type="scientific">Legionella wadsworthii</name>
    <dbReference type="NCBI Taxonomy" id="28088"/>
    <lineage>
        <taxon>Bacteria</taxon>
        <taxon>Pseudomonadati</taxon>
        <taxon>Pseudomonadota</taxon>
        <taxon>Gammaproteobacteria</taxon>
        <taxon>Legionellales</taxon>
        <taxon>Legionellaceae</taxon>
        <taxon>Legionella</taxon>
    </lineage>
</organism>
<dbReference type="InterPro" id="IPR019734">
    <property type="entry name" value="TPR_rpt"/>
</dbReference>
<dbReference type="PROSITE" id="PS50005">
    <property type="entry name" value="TPR"/>
    <property type="match status" value="1"/>
</dbReference>
<sequence length="794" mass="90664">MGRLIIIGESHLDSIAEIITLHLIEHPEAKVSALGIELPENLATIDETIQHLEKSVKEYSEAISKLNFDKNSLQIESQLSAVEFMIQQVYQLQLKLDMLYQLKEFKLQFYAIDKVLQSLPGHTDLQAIMTDPERDEKMTSHIIKMAQANENTSIVIVGQAHLEKILPLLKKQLNQEISCVHCYSGLSYGEKALTHVLDKAPPMQTSWKDEQGIYHLDCRDKSIEEIADELLTISDAHTLSPAIPKKIRSGEGALEMESTQLFKSLLNILRSIPTYTFTPEFYNNYLIEDYYEALSWEDPLKKSRKIQEFVDYIETAHSPADPRLYHLYSLLALKQLDSSNIEGKPYKESLKNLERLLKQEKTPQLGEAYDKASALAQQMINILLLCKNGKQSNDTAIQKINHLFDEYQELIENYMDQGITKEEQEILIEQREKITQLKQFIPSIMQNLSQINTFQLQMVQNILSPPKHYFAEEDSREDYYEAISYFSKAMLVLHELFSSGTLSNKNEIIIENLNKAGELGFALAYVELGHFYKKQGDFSKAFNNYLKAASLGSNVGYANITLLLAEYEHKAPLAFFMSSALQFLVARSQKVNNNYTLDFETQDFIGEKQELVANQLNTKVRNSIFRSSLDLDKEKGQFSLLSSLYAPSVSNPFLNKPIDPVQLLDDFEAGLDFFLGQSCQNLYRKDNGEFLCREYAAIATIWLNILGKYENPRERMMALVMHFTDYCDNSSLNSSDSVFKFLKQAVHTVNQAIVAERANLAWAHVEDIKAGKKIAHLHQTDTALNSELTNKVLM</sequence>
<keyword evidence="4" id="KW-1185">Reference proteome</keyword>
<proteinExistence type="predicted"/>
<protein>
    <submittedName>
        <fullName evidence="3">Uncharacterized protein</fullName>
    </submittedName>
</protein>
<dbReference type="Proteomes" id="UP000255297">
    <property type="component" value="Unassembled WGS sequence"/>
</dbReference>
<feature type="coiled-coil region" evidence="2">
    <location>
        <begin position="42"/>
        <end position="69"/>
    </location>
</feature>
<dbReference type="AlphaFoldDB" id="A0A378LUS0"/>
<dbReference type="InterPro" id="IPR011990">
    <property type="entry name" value="TPR-like_helical_dom_sf"/>
</dbReference>
<reference evidence="3 4" key="1">
    <citation type="submission" date="2018-06" db="EMBL/GenBank/DDBJ databases">
        <authorList>
            <consortium name="Pathogen Informatics"/>
            <person name="Doyle S."/>
        </authorList>
    </citation>
    <scope>NUCLEOTIDE SEQUENCE [LARGE SCALE GENOMIC DNA]</scope>
    <source>
        <strain evidence="3 4">NCTC11532</strain>
    </source>
</reference>
<evidence type="ECO:0000313" key="4">
    <source>
        <dbReference type="Proteomes" id="UP000255297"/>
    </source>
</evidence>
<dbReference type="Gene3D" id="1.25.40.10">
    <property type="entry name" value="Tetratricopeptide repeat domain"/>
    <property type="match status" value="1"/>
</dbReference>
<evidence type="ECO:0000256" key="2">
    <source>
        <dbReference type="SAM" id="Coils"/>
    </source>
</evidence>
<accession>A0A378LUS0</accession>
<feature type="repeat" description="TPR" evidence="1">
    <location>
        <begin position="522"/>
        <end position="555"/>
    </location>
</feature>
<dbReference type="OrthoDB" id="5653739at2"/>
<gene>
    <name evidence="3" type="ORF">NCTC11532_02275</name>
</gene>
<keyword evidence="1" id="KW-0802">TPR repeat</keyword>
<evidence type="ECO:0000313" key="3">
    <source>
        <dbReference type="EMBL" id="STY30176.1"/>
    </source>
</evidence>
<dbReference type="SUPFAM" id="SSF81901">
    <property type="entry name" value="HCP-like"/>
    <property type="match status" value="1"/>
</dbReference>